<dbReference type="PANTHER" id="PTHR30055:SF238">
    <property type="entry name" value="MYCOFACTOCIN BIOSYNTHESIS TRANSCRIPTIONAL REGULATOR MFTR-RELATED"/>
    <property type="match status" value="1"/>
</dbReference>
<evidence type="ECO:0000256" key="4">
    <source>
        <dbReference type="PROSITE-ProRule" id="PRU00335"/>
    </source>
</evidence>
<evidence type="ECO:0000259" key="6">
    <source>
        <dbReference type="PROSITE" id="PS50977"/>
    </source>
</evidence>
<dbReference type="SUPFAM" id="SSF46689">
    <property type="entry name" value="Homeodomain-like"/>
    <property type="match status" value="1"/>
</dbReference>
<gene>
    <name evidence="7" type="ORF">JOF35_002531</name>
</gene>
<feature type="region of interest" description="Disordered" evidence="5">
    <location>
        <begin position="1"/>
        <end position="20"/>
    </location>
</feature>
<keyword evidence="2 4" id="KW-0238">DNA-binding</keyword>
<accession>A0ABT9KP84</accession>
<dbReference type="InterPro" id="IPR050109">
    <property type="entry name" value="HTH-type_TetR-like_transc_reg"/>
</dbReference>
<protein>
    <submittedName>
        <fullName evidence="7">AcrR family transcriptional regulator</fullName>
    </submittedName>
</protein>
<keyword evidence="1" id="KW-0805">Transcription regulation</keyword>
<keyword evidence="8" id="KW-1185">Reference proteome</keyword>
<dbReference type="RefSeq" id="WP_242438341.1">
    <property type="nucleotide sequence ID" value="NZ_JAURUE010000001.1"/>
</dbReference>
<reference evidence="7 8" key="1">
    <citation type="submission" date="2023-07" db="EMBL/GenBank/DDBJ databases">
        <title>Sequencing the genomes of 1000 actinobacteria strains.</title>
        <authorList>
            <person name="Klenk H.-P."/>
        </authorList>
    </citation>
    <scope>NUCLEOTIDE SEQUENCE [LARGE SCALE GENOMIC DNA]</scope>
    <source>
        <strain evidence="7 8">DSM 41600</strain>
    </source>
</reference>
<feature type="DNA-binding region" description="H-T-H motif" evidence="4">
    <location>
        <begin position="40"/>
        <end position="59"/>
    </location>
</feature>
<dbReference type="InterPro" id="IPR001647">
    <property type="entry name" value="HTH_TetR"/>
</dbReference>
<evidence type="ECO:0000313" key="7">
    <source>
        <dbReference type="EMBL" id="MDP9610254.1"/>
    </source>
</evidence>
<evidence type="ECO:0000256" key="5">
    <source>
        <dbReference type="SAM" id="MobiDB-lite"/>
    </source>
</evidence>
<dbReference type="PANTHER" id="PTHR30055">
    <property type="entry name" value="HTH-TYPE TRANSCRIPTIONAL REGULATOR RUTR"/>
    <property type="match status" value="1"/>
</dbReference>
<evidence type="ECO:0000256" key="1">
    <source>
        <dbReference type="ARBA" id="ARBA00023015"/>
    </source>
</evidence>
<sequence>MTAPAPTSGSHRERAKAKRREAIRRSGMRLFAEHGYDGTTIADIARAADVAPRTVQQYFPSKHDIALSVANEVASRLTDAVKQHPEAGFLDVVDIWLAAEAEFNDAELMALTKAMNEANPGLQALSSSQLTDVVQVASTRLSAETGLAVDDPLSAVVSAALGAALAQYIGTAHQFRDTPDLHHHVMACLRALIDAARGTHD</sequence>
<dbReference type="InterPro" id="IPR009057">
    <property type="entry name" value="Homeodomain-like_sf"/>
</dbReference>
<dbReference type="Pfam" id="PF00440">
    <property type="entry name" value="TetR_N"/>
    <property type="match status" value="1"/>
</dbReference>
<dbReference type="Proteomes" id="UP001234880">
    <property type="component" value="Unassembled WGS sequence"/>
</dbReference>
<comment type="caution">
    <text evidence="7">The sequence shown here is derived from an EMBL/GenBank/DDBJ whole genome shotgun (WGS) entry which is preliminary data.</text>
</comment>
<evidence type="ECO:0000256" key="3">
    <source>
        <dbReference type="ARBA" id="ARBA00023163"/>
    </source>
</evidence>
<dbReference type="PRINTS" id="PR00455">
    <property type="entry name" value="HTHTETR"/>
</dbReference>
<evidence type="ECO:0000313" key="8">
    <source>
        <dbReference type="Proteomes" id="UP001234880"/>
    </source>
</evidence>
<feature type="domain" description="HTH tetR-type" evidence="6">
    <location>
        <begin position="17"/>
        <end position="77"/>
    </location>
</feature>
<evidence type="ECO:0000256" key="2">
    <source>
        <dbReference type="ARBA" id="ARBA00023125"/>
    </source>
</evidence>
<dbReference type="Gene3D" id="1.10.357.10">
    <property type="entry name" value="Tetracycline Repressor, domain 2"/>
    <property type="match status" value="1"/>
</dbReference>
<dbReference type="EMBL" id="JAURUE010000001">
    <property type="protein sequence ID" value="MDP9610254.1"/>
    <property type="molecule type" value="Genomic_DNA"/>
</dbReference>
<proteinExistence type="predicted"/>
<dbReference type="PROSITE" id="PS50977">
    <property type="entry name" value="HTH_TETR_2"/>
    <property type="match status" value="1"/>
</dbReference>
<keyword evidence="3" id="KW-0804">Transcription</keyword>
<name>A0ABT9KP84_9ACTN</name>
<organism evidence="7 8">
    <name type="scientific">Streptomyces demainii</name>
    <dbReference type="NCBI Taxonomy" id="588122"/>
    <lineage>
        <taxon>Bacteria</taxon>
        <taxon>Bacillati</taxon>
        <taxon>Actinomycetota</taxon>
        <taxon>Actinomycetes</taxon>
        <taxon>Kitasatosporales</taxon>
        <taxon>Streptomycetaceae</taxon>
        <taxon>Streptomyces</taxon>
    </lineage>
</organism>